<sequence>MADNETPKKHRRKLKVSHILIALLIIIVAGFVLFRLSLRSKLQGETRR</sequence>
<feature type="non-terminal residue" evidence="2">
    <location>
        <position position="48"/>
    </location>
</feature>
<keyword evidence="1" id="KW-0812">Transmembrane</keyword>
<proteinExistence type="predicted"/>
<keyword evidence="1" id="KW-1133">Transmembrane helix</keyword>
<accession>X1C6Z9</accession>
<dbReference type="EMBL" id="BART01023401">
    <property type="protein sequence ID" value="GAG92173.1"/>
    <property type="molecule type" value="Genomic_DNA"/>
</dbReference>
<dbReference type="AlphaFoldDB" id="X1C6Z9"/>
<comment type="caution">
    <text evidence="2">The sequence shown here is derived from an EMBL/GenBank/DDBJ whole genome shotgun (WGS) entry which is preliminary data.</text>
</comment>
<evidence type="ECO:0000256" key="1">
    <source>
        <dbReference type="SAM" id="Phobius"/>
    </source>
</evidence>
<protein>
    <submittedName>
        <fullName evidence="2">Uncharacterized protein</fullName>
    </submittedName>
</protein>
<name>X1C6Z9_9ZZZZ</name>
<keyword evidence="1" id="KW-0472">Membrane</keyword>
<feature type="transmembrane region" description="Helical" evidence="1">
    <location>
        <begin position="16"/>
        <end position="38"/>
    </location>
</feature>
<organism evidence="2">
    <name type="scientific">marine sediment metagenome</name>
    <dbReference type="NCBI Taxonomy" id="412755"/>
    <lineage>
        <taxon>unclassified sequences</taxon>
        <taxon>metagenomes</taxon>
        <taxon>ecological metagenomes</taxon>
    </lineage>
</organism>
<reference evidence="2" key="1">
    <citation type="journal article" date="2014" name="Front. Microbiol.">
        <title>High frequency of phylogenetically diverse reductive dehalogenase-homologous genes in deep subseafloor sedimentary metagenomes.</title>
        <authorList>
            <person name="Kawai M."/>
            <person name="Futagami T."/>
            <person name="Toyoda A."/>
            <person name="Takaki Y."/>
            <person name="Nishi S."/>
            <person name="Hori S."/>
            <person name="Arai W."/>
            <person name="Tsubouchi T."/>
            <person name="Morono Y."/>
            <person name="Uchiyama I."/>
            <person name="Ito T."/>
            <person name="Fujiyama A."/>
            <person name="Inagaki F."/>
            <person name="Takami H."/>
        </authorList>
    </citation>
    <scope>NUCLEOTIDE SEQUENCE</scope>
    <source>
        <strain evidence="2">Expedition CK06-06</strain>
    </source>
</reference>
<gene>
    <name evidence="2" type="ORF">S01H4_42588</name>
</gene>
<evidence type="ECO:0000313" key="2">
    <source>
        <dbReference type="EMBL" id="GAG92173.1"/>
    </source>
</evidence>